<evidence type="ECO:0000313" key="3">
    <source>
        <dbReference type="Proteomes" id="UP001500339"/>
    </source>
</evidence>
<evidence type="ECO:0000313" key="2">
    <source>
        <dbReference type="EMBL" id="GAA0728506.1"/>
    </source>
</evidence>
<dbReference type="InterPro" id="IPR024617">
    <property type="entry name" value="DUF3870"/>
</dbReference>
<proteinExistence type="predicted"/>
<keyword evidence="3" id="KW-1185">Reference proteome</keyword>
<protein>
    <submittedName>
        <fullName evidence="2">DUF3870 domain-containing protein</fullName>
    </submittedName>
</protein>
<gene>
    <name evidence="2" type="ORF">GCM10008905_27470</name>
</gene>
<dbReference type="EMBL" id="BAAACF010000003">
    <property type="protein sequence ID" value="GAA0728506.1"/>
    <property type="molecule type" value="Genomic_DNA"/>
</dbReference>
<dbReference type="Pfam" id="PF12986">
    <property type="entry name" value="DUF3870"/>
    <property type="match status" value="1"/>
</dbReference>
<dbReference type="Proteomes" id="UP001500339">
    <property type="component" value="Unassembled WGS sequence"/>
</dbReference>
<sequence>MKYEKNTIYITGVSRANSTDPITVMYNGFFLGMIINKDTGEIIDVTSNAISSMTTDFIKSMLIGYSIVKELDEMINEINNRFFGTAQKALIVALREVHNKFLIEMKKR</sequence>
<feature type="domain" description="DUF3870" evidence="1">
    <location>
        <begin position="9"/>
        <end position="101"/>
    </location>
</feature>
<dbReference type="RefSeq" id="WP_343770543.1">
    <property type="nucleotide sequence ID" value="NZ_BAAACF010000003.1"/>
</dbReference>
<reference evidence="2 3" key="1">
    <citation type="journal article" date="2019" name="Int. J. Syst. Evol. Microbiol.">
        <title>The Global Catalogue of Microorganisms (GCM) 10K type strain sequencing project: providing services to taxonomists for standard genome sequencing and annotation.</title>
        <authorList>
            <consortium name="The Broad Institute Genomics Platform"/>
            <consortium name="The Broad Institute Genome Sequencing Center for Infectious Disease"/>
            <person name="Wu L."/>
            <person name="Ma J."/>
        </authorList>
    </citation>
    <scope>NUCLEOTIDE SEQUENCE [LARGE SCALE GENOMIC DNA]</scope>
    <source>
        <strain evidence="2 3">JCM 1405</strain>
    </source>
</reference>
<organism evidence="2 3">
    <name type="scientific">Clostridium malenominatum</name>
    <dbReference type="NCBI Taxonomy" id="1539"/>
    <lineage>
        <taxon>Bacteria</taxon>
        <taxon>Bacillati</taxon>
        <taxon>Bacillota</taxon>
        <taxon>Clostridia</taxon>
        <taxon>Eubacteriales</taxon>
        <taxon>Clostridiaceae</taxon>
        <taxon>Clostridium</taxon>
    </lineage>
</organism>
<evidence type="ECO:0000259" key="1">
    <source>
        <dbReference type="Pfam" id="PF12986"/>
    </source>
</evidence>
<comment type="caution">
    <text evidence="2">The sequence shown here is derived from an EMBL/GenBank/DDBJ whole genome shotgun (WGS) entry which is preliminary data.</text>
</comment>
<accession>A0ABN1J5F9</accession>
<name>A0ABN1J5F9_9CLOT</name>